<protein>
    <submittedName>
        <fullName evidence="1">Unnamed protein product</fullName>
    </submittedName>
</protein>
<evidence type="ECO:0000313" key="1">
    <source>
        <dbReference type="EMBL" id="GMF13201.1"/>
    </source>
</evidence>
<dbReference type="AlphaFoldDB" id="A0A9W6TGQ6"/>
<reference evidence="1" key="1">
    <citation type="submission" date="2023-04" db="EMBL/GenBank/DDBJ databases">
        <title>Phytophthora lilii NBRC 32176.</title>
        <authorList>
            <person name="Ichikawa N."/>
            <person name="Sato H."/>
            <person name="Tonouchi N."/>
        </authorList>
    </citation>
    <scope>NUCLEOTIDE SEQUENCE</scope>
    <source>
        <strain evidence="1">NBRC 32176</strain>
    </source>
</reference>
<organism evidence="1 2">
    <name type="scientific">Phytophthora lilii</name>
    <dbReference type="NCBI Taxonomy" id="2077276"/>
    <lineage>
        <taxon>Eukaryota</taxon>
        <taxon>Sar</taxon>
        <taxon>Stramenopiles</taxon>
        <taxon>Oomycota</taxon>
        <taxon>Peronosporomycetes</taxon>
        <taxon>Peronosporales</taxon>
        <taxon>Peronosporaceae</taxon>
        <taxon>Phytophthora</taxon>
    </lineage>
</organism>
<sequence>MFCRRGARLWLAIDEMETMLKNENLISNFMHCLRGWQSIPFFMGFLGVGTSDLLDMSMKLKGGDFISPFNLIEAIEAIMGYSAGVPGVFGSSIRYSIDPHDKCDQERHEWEHWFKIQNFSDYLATHNWTYDKIREDLQKLSQSDWYLLGSLLKNDDSGFTDAFDTGRRKLLQMVVVITSSRNARKLEFSSEMVRRLCLEALPIREISVVAVKSKLQSPFNYKPEVISTFKCEEYTFSHRVCVPV</sequence>
<name>A0A9W6TGQ6_9STRA</name>
<proteinExistence type="predicted"/>
<dbReference type="EMBL" id="BSXW01000147">
    <property type="protein sequence ID" value="GMF13201.1"/>
    <property type="molecule type" value="Genomic_DNA"/>
</dbReference>
<dbReference type="Proteomes" id="UP001165083">
    <property type="component" value="Unassembled WGS sequence"/>
</dbReference>
<dbReference type="OrthoDB" id="10523282at2759"/>
<accession>A0A9W6TGQ6</accession>
<evidence type="ECO:0000313" key="2">
    <source>
        <dbReference type="Proteomes" id="UP001165083"/>
    </source>
</evidence>
<comment type="caution">
    <text evidence="1">The sequence shown here is derived from an EMBL/GenBank/DDBJ whole genome shotgun (WGS) entry which is preliminary data.</text>
</comment>
<keyword evidence="2" id="KW-1185">Reference proteome</keyword>
<gene>
    <name evidence="1" type="ORF">Plil01_000370000</name>
</gene>